<dbReference type="AlphaFoldDB" id="A0A146LIV7"/>
<evidence type="ECO:0000256" key="1">
    <source>
        <dbReference type="SAM" id="MobiDB-lite"/>
    </source>
</evidence>
<evidence type="ECO:0000313" key="2">
    <source>
        <dbReference type="EMBL" id="JAQ08011.1"/>
    </source>
</evidence>
<feature type="compositionally biased region" description="Acidic residues" evidence="1">
    <location>
        <begin position="56"/>
        <end position="69"/>
    </location>
</feature>
<name>A0A146LIV7_LYGHE</name>
<proteinExistence type="predicted"/>
<accession>A0A146LIV7</accession>
<feature type="compositionally biased region" description="Basic and acidic residues" evidence="1">
    <location>
        <begin position="86"/>
        <end position="117"/>
    </location>
</feature>
<reference evidence="2" key="1">
    <citation type="journal article" date="2016" name="Gigascience">
        <title>De novo construction of an expanded transcriptome assembly for the western tarnished plant bug, Lygus hesperus.</title>
        <authorList>
            <person name="Tassone E.E."/>
            <person name="Geib S.M."/>
            <person name="Hall B."/>
            <person name="Fabrick J.A."/>
            <person name="Brent C.S."/>
            <person name="Hull J.J."/>
        </authorList>
    </citation>
    <scope>NUCLEOTIDE SEQUENCE</scope>
</reference>
<organism evidence="2">
    <name type="scientific">Lygus hesperus</name>
    <name type="common">Western plant bug</name>
    <dbReference type="NCBI Taxonomy" id="30085"/>
    <lineage>
        <taxon>Eukaryota</taxon>
        <taxon>Metazoa</taxon>
        <taxon>Ecdysozoa</taxon>
        <taxon>Arthropoda</taxon>
        <taxon>Hexapoda</taxon>
        <taxon>Insecta</taxon>
        <taxon>Pterygota</taxon>
        <taxon>Neoptera</taxon>
        <taxon>Paraneoptera</taxon>
        <taxon>Hemiptera</taxon>
        <taxon>Heteroptera</taxon>
        <taxon>Panheteroptera</taxon>
        <taxon>Cimicomorpha</taxon>
        <taxon>Miridae</taxon>
        <taxon>Mirini</taxon>
        <taxon>Lygus</taxon>
    </lineage>
</organism>
<sequence length="145" mass="16426">EHLKTEKHYHAFIDAAKRQFKRMADEEKEKEEKAKRRKAEEEAENGDAKKAKTEDTNGDEMYDPEEACQDNDLSMENAPLDEEFAEVDRLIKTVSDEQKTGDSKEEPMEEGETKKVPETPSGRGRRGGSVRNGAGPRSKTRRGGK</sequence>
<feature type="region of interest" description="Disordered" evidence="1">
    <location>
        <begin position="1"/>
        <end position="145"/>
    </location>
</feature>
<gene>
    <name evidence="2" type="ORF">g.30797</name>
</gene>
<feature type="non-terminal residue" evidence="2">
    <location>
        <position position="1"/>
    </location>
</feature>
<feature type="compositionally biased region" description="Basic and acidic residues" evidence="1">
    <location>
        <begin position="1"/>
        <end position="55"/>
    </location>
</feature>
<protein>
    <submittedName>
        <fullName evidence="2">Uncharacterized protein</fullName>
    </submittedName>
</protein>
<dbReference type="EMBL" id="GDHC01010618">
    <property type="protein sequence ID" value="JAQ08011.1"/>
    <property type="molecule type" value="Transcribed_RNA"/>
</dbReference>